<dbReference type="SFLD" id="SFLDF00562">
    <property type="entry name" value="HemN-like__clustered_with_heat"/>
    <property type="match status" value="1"/>
</dbReference>
<dbReference type="InterPro" id="IPR007197">
    <property type="entry name" value="rSAM"/>
</dbReference>
<evidence type="ECO:0000259" key="10">
    <source>
        <dbReference type="PROSITE" id="PS51918"/>
    </source>
</evidence>
<dbReference type="SFLD" id="SFLDG01082">
    <property type="entry name" value="B12-binding_domain_containing"/>
    <property type="match status" value="1"/>
</dbReference>
<keyword evidence="4 9" id="KW-0949">S-adenosyl-L-methionine</keyword>
<evidence type="ECO:0000313" key="12">
    <source>
        <dbReference type="Proteomes" id="UP001300383"/>
    </source>
</evidence>
<comment type="subcellular location">
    <subcellularLocation>
        <location evidence="9">Cytoplasm</location>
    </subcellularLocation>
</comment>
<dbReference type="PANTHER" id="PTHR13932:SF5">
    <property type="entry name" value="RADICAL S-ADENOSYL METHIONINE DOMAIN-CONTAINING PROTEIN 1, MITOCHONDRIAL"/>
    <property type="match status" value="1"/>
</dbReference>
<dbReference type="GO" id="GO:0046872">
    <property type="term" value="F:metal ion binding"/>
    <property type="evidence" value="ECO:0007669"/>
    <property type="project" value="UniProtKB-UniRule"/>
</dbReference>
<dbReference type="GO" id="GO:0006779">
    <property type="term" value="P:porphyrin-containing compound biosynthetic process"/>
    <property type="evidence" value="ECO:0007669"/>
    <property type="project" value="InterPro"/>
</dbReference>
<dbReference type="InterPro" id="IPR004559">
    <property type="entry name" value="HemW-like"/>
</dbReference>
<dbReference type="Pfam" id="PF04055">
    <property type="entry name" value="Radical_SAM"/>
    <property type="match status" value="1"/>
</dbReference>
<organism evidence="11 12">
    <name type="scientific">Fusibacillus kribbianus</name>
    <dbReference type="NCBI Taxonomy" id="3044208"/>
    <lineage>
        <taxon>Bacteria</taxon>
        <taxon>Bacillati</taxon>
        <taxon>Bacillota</taxon>
        <taxon>Clostridia</taxon>
        <taxon>Lachnospirales</taxon>
        <taxon>Lachnospiraceae</taxon>
        <taxon>Fusibacillus</taxon>
    </lineage>
</organism>
<sequence>MALELYVHIPFCVKKCGYCDFVSAPAADAVQDAYVKALLQEIRSAGQKDQVSSIFIGGGTPSIIKAEHIEAILSCIRQEFAVEEDAEVTLEANPGTLTAEKLAVYRRAGINRLSIGLQSANDEELALLGRIHTFREFQESYRLAREAGFQNINVDLMAALPYQTEESFERSLRAVTELAPAPPEHISVYSLIIEEGTTFYEKYHSQAEAREAGSEDTAPLPTEEEERTMYRRTRELLEGCGYERYEISNYARPGFVCRHNVGYWTGVPYLGFGISSSSYIGGKRFSNGRSLKEYLTAMKEARPLETIRVDEEVVEEERAMEEFMFLGLRLMRGVSEKEFKRRFGRSMEEVYGTVLETMEKRGLMEMTAPATREKREERIDGDASQKDRLWRLTEEGIDVSNYVMAEFLL</sequence>
<dbReference type="PANTHER" id="PTHR13932">
    <property type="entry name" value="COPROPORPHYRINIGEN III OXIDASE"/>
    <property type="match status" value="1"/>
</dbReference>
<dbReference type="NCBIfam" id="TIGR00539">
    <property type="entry name" value="hemN_rel"/>
    <property type="match status" value="1"/>
</dbReference>
<evidence type="ECO:0000256" key="8">
    <source>
        <dbReference type="ARBA" id="ARBA00023186"/>
    </source>
</evidence>
<evidence type="ECO:0000256" key="5">
    <source>
        <dbReference type="ARBA" id="ARBA00022723"/>
    </source>
</evidence>
<dbReference type="CDD" id="cd01335">
    <property type="entry name" value="Radical_SAM"/>
    <property type="match status" value="1"/>
</dbReference>
<dbReference type="SMART" id="SM00729">
    <property type="entry name" value="Elp3"/>
    <property type="match status" value="1"/>
</dbReference>
<dbReference type="InterPro" id="IPR006638">
    <property type="entry name" value="Elp3/MiaA/NifB-like_rSAM"/>
</dbReference>
<evidence type="ECO:0000256" key="6">
    <source>
        <dbReference type="ARBA" id="ARBA00023004"/>
    </source>
</evidence>
<keyword evidence="9" id="KW-0963">Cytoplasm</keyword>
<dbReference type="InterPro" id="IPR058240">
    <property type="entry name" value="rSAM_sf"/>
</dbReference>
<keyword evidence="5 9" id="KW-0479">Metal-binding</keyword>
<gene>
    <name evidence="11" type="primary">hemW</name>
    <name evidence="11" type="ORF">QJ036_00520</name>
</gene>
<evidence type="ECO:0000256" key="9">
    <source>
        <dbReference type="RuleBase" id="RU364116"/>
    </source>
</evidence>
<dbReference type="SUPFAM" id="SSF102114">
    <property type="entry name" value="Radical SAM enzymes"/>
    <property type="match status" value="1"/>
</dbReference>
<dbReference type="InterPro" id="IPR013785">
    <property type="entry name" value="Aldolase_TIM"/>
</dbReference>
<evidence type="ECO:0000256" key="7">
    <source>
        <dbReference type="ARBA" id="ARBA00023014"/>
    </source>
</evidence>
<dbReference type="InterPro" id="IPR010723">
    <property type="entry name" value="HemN_C"/>
</dbReference>
<feature type="domain" description="Radical SAM core" evidence="10">
    <location>
        <begin position="1"/>
        <end position="243"/>
    </location>
</feature>
<evidence type="ECO:0000256" key="1">
    <source>
        <dbReference type="ARBA" id="ARBA00006100"/>
    </source>
</evidence>
<dbReference type="AlphaFoldDB" id="A0AAP4B8F6"/>
<dbReference type="Gene3D" id="3.20.20.70">
    <property type="entry name" value="Aldolase class I"/>
    <property type="match status" value="1"/>
</dbReference>
<name>A0AAP4B8F6_9FIRM</name>
<dbReference type="InterPro" id="IPR034505">
    <property type="entry name" value="Coproporphyrinogen-III_oxidase"/>
</dbReference>
<keyword evidence="3 9" id="KW-0349">Heme</keyword>
<keyword evidence="12" id="KW-1185">Reference proteome</keyword>
<comment type="similarity">
    <text evidence="1">Belongs to the anaerobic coproporphyrinogen-III oxidase family. HemW subfamily.</text>
</comment>
<comment type="function">
    <text evidence="9">Probably acts as a heme chaperone, transferring heme to an unknown acceptor. Binds one molecule of heme per monomer, possibly covalently. Binds 1 [4Fe-4S] cluster. The cluster is coordinated with 3 cysteines and an exchangeable S-adenosyl-L-methionine.</text>
</comment>
<keyword evidence="9" id="KW-0004">4Fe-4S</keyword>
<accession>A0AAP4B8F6</accession>
<protein>
    <recommendedName>
        <fullName evidence="2 9">Heme chaperone HemW</fullName>
    </recommendedName>
</protein>
<dbReference type="PROSITE" id="PS51918">
    <property type="entry name" value="RADICAL_SAM"/>
    <property type="match status" value="1"/>
</dbReference>
<keyword evidence="8 9" id="KW-0143">Chaperone</keyword>
<dbReference type="GO" id="GO:0005737">
    <property type="term" value="C:cytoplasm"/>
    <property type="evidence" value="ECO:0007669"/>
    <property type="project" value="UniProtKB-SubCell"/>
</dbReference>
<dbReference type="SFLD" id="SFLDG01065">
    <property type="entry name" value="anaerobic_coproporphyrinogen-I"/>
    <property type="match status" value="1"/>
</dbReference>
<proteinExistence type="inferred from homology"/>
<dbReference type="SFLD" id="SFLDF00288">
    <property type="entry name" value="HemN-like__clustered_with_nucl"/>
    <property type="match status" value="1"/>
</dbReference>
<keyword evidence="6 9" id="KW-0408">Iron</keyword>
<evidence type="ECO:0000256" key="3">
    <source>
        <dbReference type="ARBA" id="ARBA00022617"/>
    </source>
</evidence>
<dbReference type="GO" id="GO:0004109">
    <property type="term" value="F:coproporphyrinogen oxidase activity"/>
    <property type="evidence" value="ECO:0007669"/>
    <property type="project" value="InterPro"/>
</dbReference>
<dbReference type="SFLD" id="SFLDS00029">
    <property type="entry name" value="Radical_SAM"/>
    <property type="match status" value="1"/>
</dbReference>
<dbReference type="Proteomes" id="UP001300383">
    <property type="component" value="Unassembled WGS sequence"/>
</dbReference>
<dbReference type="Pfam" id="PF06969">
    <property type="entry name" value="HemN_C"/>
    <property type="match status" value="1"/>
</dbReference>
<evidence type="ECO:0000256" key="4">
    <source>
        <dbReference type="ARBA" id="ARBA00022691"/>
    </source>
</evidence>
<comment type="caution">
    <text evidence="11">The sequence shown here is derived from an EMBL/GenBank/DDBJ whole genome shotgun (WGS) entry which is preliminary data.</text>
</comment>
<evidence type="ECO:0000313" key="11">
    <source>
        <dbReference type="EMBL" id="MDI9240960.1"/>
    </source>
</evidence>
<dbReference type="EMBL" id="JASGBQ010000001">
    <property type="protein sequence ID" value="MDI9240960.1"/>
    <property type="molecule type" value="Genomic_DNA"/>
</dbReference>
<dbReference type="GO" id="GO:0051539">
    <property type="term" value="F:4 iron, 4 sulfur cluster binding"/>
    <property type="evidence" value="ECO:0007669"/>
    <property type="project" value="UniProtKB-UniRule"/>
</dbReference>
<dbReference type="RefSeq" id="WP_283229470.1">
    <property type="nucleotide sequence ID" value="NZ_JASGBQ010000001.1"/>
</dbReference>
<keyword evidence="7 9" id="KW-0411">Iron-sulfur</keyword>
<evidence type="ECO:0000256" key="2">
    <source>
        <dbReference type="ARBA" id="ARBA00017228"/>
    </source>
</evidence>
<reference evidence="11 12" key="1">
    <citation type="submission" date="2023-05" db="EMBL/GenBank/DDBJ databases">
        <title>[ruminococcus] sp. nov., isolated from a pig farm feces dump.</title>
        <authorList>
            <person name="Chang Y.-H."/>
        </authorList>
    </citation>
    <scope>NUCLEOTIDE SEQUENCE [LARGE SCALE GENOMIC DNA]</scope>
    <source>
        <strain evidence="11 12">YH-rum2234</strain>
    </source>
</reference>